<dbReference type="Gene3D" id="3.20.20.370">
    <property type="entry name" value="Glycoside hydrolase/deacetylase"/>
    <property type="match status" value="1"/>
</dbReference>
<evidence type="ECO:0000259" key="3">
    <source>
        <dbReference type="PROSITE" id="PS51677"/>
    </source>
</evidence>
<evidence type="ECO:0000313" key="4">
    <source>
        <dbReference type="EMBL" id="MBI2096655.1"/>
    </source>
</evidence>
<sequence>MTDYASFLGERTFVIFLLHGVIRADTHPVRNYNKKHLPLDEFTAILESLCRSGAAVSMPQIVSASLGADPLPPRAFAVTFDDGFENVYSVAAPVLRRLGLPATFYFTTKFVDENAPSWVDMIDYAVEITSSFRLSLPFVAGPRVYDTPRKKRELLESIRGFVKSNPAIDPYEFAEEVWRQLDVKVMKPDPELDQKLSWEKVRALADDDLFTIGGHSHTHRILEYLSQAELGEEIATSLNKLRSNINKPIKHYSYPEGLANCYSDRVIAALKSHGIVCSPTAEHGVNRLGDDLFRLKRIAVT</sequence>
<keyword evidence="2" id="KW-0732">Signal</keyword>
<evidence type="ECO:0000313" key="5">
    <source>
        <dbReference type="Proteomes" id="UP000724148"/>
    </source>
</evidence>
<reference evidence="4" key="1">
    <citation type="submission" date="2020-07" db="EMBL/GenBank/DDBJ databases">
        <title>Huge and variable diversity of episymbiotic CPR bacteria and DPANN archaea in groundwater ecosystems.</title>
        <authorList>
            <person name="He C.Y."/>
            <person name="Keren R."/>
            <person name="Whittaker M."/>
            <person name="Farag I.F."/>
            <person name="Doudna J."/>
            <person name="Cate J.H.D."/>
            <person name="Banfield J.F."/>
        </authorList>
    </citation>
    <scope>NUCLEOTIDE SEQUENCE</scope>
    <source>
        <strain evidence="4">NC_groundwater_193_Ag_S-0.1um_51_7</strain>
    </source>
</reference>
<dbReference type="EMBL" id="JACOZA010000012">
    <property type="protein sequence ID" value="MBI2096655.1"/>
    <property type="molecule type" value="Genomic_DNA"/>
</dbReference>
<evidence type="ECO:0000256" key="2">
    <source>
        <dbReference type="ARBA" id="ARBA00022729"/>
    </source>
</evidence>
<accession>A0A931WP77</accession>
<dbReference type="SUPFAM" id="SSF88713">
    <property type="entry name" value="Glycoside hydrolase/deacetylase"/>
    <property type="match status" value="1"/>
</dbReference>
<comment type="caution">
    <text evidence="4">The sequence shown here is derived from an EMBL/GenBank/DDBJ whole genome shotgun (WGS) entry which is preliminary data.</text>
</comment>
<evidence type="ECO:0000256" key="1">
    <source>
        <dbReference type="ARBA" id="ARBA00004613"/>
    </source>
</evidence>
<dbReference type="Pfam" id="PF01522">
    <property type="entry name" value="Polysacc_deac_1"/>
    <property type="match status" value="1"/>
</dbReference>
<organism evidence="4 5">
    <name type="scientific">Candidatus Sungiibacteriota bacterium</name>
    <dbReference type="NCBI Taxonomy" id="2750080"/>
    <lineage>
        <taxon>Bacteria</taxon>
        <taxon>Candidatus Sungiibacteriota</taxon>
    </lineage>
</organism>
<dbReference type="Proteomes" id="UP000724148">
    <property type="component" value="Unassembled WGS sequence"/>
</dbReference>
<protein>
    <submittedName>
        <fullName evidence="4">Polysaccharide deacetylase family protein</fullName>
    </submittedName>
</protein>
<gene>
    <name evidence="4" type="ORF">HYT40_00640</name>
</gene>
<proteinExistence type="predicted"/>
<dbReference type="GO" id="GO:0005576">
    <property type="term" value="C:extracellular region"/>
    <property type="evidence" value="ECO:0007669"/>
    <property type="project" value="UniProtKB-SubCell"/>
</dbReference>
<dbReference type="PROSITE" id="PS51677">
    <property type="entry name" value="NODB"/>
    <property type="match status" value="1"/>
</dbReference>
<dbReference type="CDD" id="cd10918">
    <property type="entry name" value="CE4_NodB_like_5s_6s"/>
    <property type="match status" value="1"/>
</dbReference>
<dbReference type="AlphaFoldDB" id="A0A931WP77"/>
<dbReference type="GO" id="GO:0005975">
    <property type="term" value="P:carbohydrate metabolic process"/>
    <property type="evidence" value="ECO:0007669"/>
    <property type="project" value="InterPro"/>
</dbReference>
<dbReference type="InterPro" id="IPR051398">
    <property type="entry name" value="Polysacch_Deacetylase"/>
</dbReference>
<dbReference type="InterPro" id="IPR011330">
    <property type="entry name" value="Glyco_hydro/deAcase_b/a-brl"/>
</dbReference>
<feature type="domain" description="NodB homology" evidence="3">
    <location>
        <begin position="74"/>
        <end position="301"/>
    </location>
</feature>
<dbReference type="PANTHER" id="PTHR34216">
    <property type="match status" value="1"/>
</dbReference>
<dbReference type="PANTHER" id="PTHR34216:SF3">
    <property type="entry name" value="POLY-BETA-1,6-N-ACETYL-D-GLUCOSAMINE N-DEACETYLASE"/>
    <property type="match status" value="1"/>
</dbReference>
<comment type="subcellular location">
    <subcellularLocation>
        <location evidence="1">Secreted</location>
    </subcellularLocation>
</comment>
<dbReference type="InterPro" id="IPR002509">
    <property type="entry name" value="NODB_dom"/>
</dbReference>
<name>A0A931WP77_9BACT</name>
<dbReference type="GO" id="GO:0016810">
    <property type="term" value="F:hydrolase activity, acting on carbon-nitrogen (but not peptide) bonds"/>
    <property type="evidence" value="ECO:0007669"/>
    <property type="project" value="InterPro"/>
</dbReference>